<dbReference type="EMBL" id="JAQJZJ010000009">
    <property type="protein sequence ID" value="MDA7088241.1"/>
    <property type="molecule type" value="Genomic_DNA"/>
</dbReference>
<evidence type="ECO:0000313" key="2">
    <source>
        <dbReference type="EMBL" id="MDA7088241.1"/>
    </source>
</evidence>
<name>A0ABT4XJ51_9PSED</name>
<dbReference type="NCBIfam" id="TIGR01965">
    <property type="entry name" value="VCBS_repeat"/>
    <property type="match status" value="2"/>
</dbReference>
<dbReference type="Gene3D" id="2.60.40.10">
    <property type="entry name" value="Immunoglobulins"/>
    <property type="match status" value="1"/>
</dbReference>
<dbReference type="RefSeq" id="WP_271349091.1">
    <property type="nucleotide sequence ID" value="NZ_JAQJZJ010000009.1"/>
</dbReference>
<reference evidence="2 3" key="1">
    <citation type="submission" date="2023-01" db="EMBL/GenBank/DDBJ databases">
        <title>Pseudomonas SA3-5T sp. nov., isolated from tidal flat sediment.</title>
        <authorList>
            <person name="Kim H.S."/>
            <person name="Kim J.-S."/>
            <person name="Suh M.K."/>
            <person name="Eom M.K."/>
            <person name="Lee J.-S."/>
        </authorList>
    </citation>
    <scope>NUCLEOTIDE SEQUENCE [LARGE SCALE GENOMIC DNA]</scope>
    <source>
        <strain evidence="2 3">SA3-5</strain>
    </source>
</reference>
<dbReference type="Pfam" id="PF17963">
    <property type="entry name" value="Big_9"/>
    <property type="match status" value="1"/>
</dbReference>
<keyword evidence="3" id="KW-1185">Reference proteome</keyword>
<dbReference type="InterPro" id="IPR010221">
    <property type="entry name" value="VCBS_dom"/>
</dbReference>
<evidence type="ECO:0000256" key="1">
    <source>
        <dbReference type="SAM" id="MobiDB-lite"/>
    </source>
</evidence>
<organism evidence="2 3">
    <name type="scientific">Pseudomonas aestuarii</name>
    <dbReference type="NCBI Taxonomy" id="3018340"/>
    <lineage>
        <taxon>Bacteria</taxon>
        <taxon>Pseudomonadati</taxon>
        <taxon>Pseudomonadota</taxon>
        <taxon>Gammaproteobacteria</taxon>
        <taxon>Pseudomonadales</taxon>
        <taxon>Pseudomonadaceae</taxon>
        <taxon>Pseudomonas</taxon>
    </lineage>
</organism>
<sequence>MATLIGVVSQVIGEVFAVAGNGARRALAEGDRVFAGEQLVTGASGAVAIALVGGGELTLGRDSNLMLDTQLLAEAHGDGSAAVAQGTESAPSEQDLAEVEQLQAAIEAGEDPTASLAATAAGPGAGAGGNAGGGHSFVLLGETAGALDPVIGFPTKGLGFIPEFPDPDIEEAVELNSIPAIKVVYDNPSVDSGTGTVDEAALPGGSNSDSPNETTSGYLLVTSPDGVSSLQVQLQVQNSAGEWIDISVGGTVTGQYGTLTFDAAGNWVYTITTNTVDHNIPGATGADDQVADTFAVRVVDTDGDISPAAPLIILINDDGPIAIDDGNSLAEDSDAAITGDVLANDQSGADSPASFVSWASTAASYGSFSDTGNGTYSYLLNTSNPAVQGLDTGESLIETFTYTIQDADGDTDTATLTITINGSNDTPVINVDPGNGGANDLVYEAGLATGSAAASNSEFAVGSFSLSDADGLDDLQSVTINGSTVAIGSLVGASFAGSNGTLTITAYDSLTGVGSYSYELTNPTTDGVGIETDEFSLTTSDGTASSLPASIIIEIVDDVPNAVDDGNSLSEDSITPVTGSVLDNDLH</sequence>
<feature type="region of interest" description="Disordered" evidence="1">
    <location>
        <begin position="567"/>
        <end position="587"/>
    </location>
</feature>
<dbReference type="InterPro" id="IPR047777">
    <property type="entry name" value="LapA-like_RM"/>
</dbReference>
<accession>A0ABT4XJ51</accession>
<dbReference type="NCBIfam" id="NF033682">
    <property type="entry name" value="retention_LapA"/>
    <property type="match status" value="1"/>
</dbReference>
<feature type="region of interest" description="Disordered" evidence="1">
    <location>
        <begin position="194"/>
        <end position="216"/>
    </location>
</feature>
<dbReference type="InterPro" id="IPR013783">
    <property type="entry name" value="Ig-like_fold"/>
</dbReference>
<protein>
    <submittedName>
        <fullName evidence="2">Retention module-containing protein</fullName>
    </submittedName>
</protein>
<proteinExistence type="predicted"/>
<feature type="compositionally biased region" description="Polar residues" evidence="1">
    <location>
        <begin position="567"/>
        <end position="578"/>
    </location>
</feature>
<feature type="non-terminal residue" evidence="2">
    <location>
        <position position="587"/>
    </location>
</feature>
<gene>
    <name evidence="2" type="ORF">PH586_17790</name>
</gene>
<feature type="compositionally biased region" description="Polar residues" evidence="1">
    <location>
        <begin position="205"/>
        <end position="216"/>
    </location>
</feature>
<evidence type="ECO:0000313" key="3">
    <source>
        <dbReference type="Proteomes" id="UP001212042"/>
    </source>
</evidence>
<comment type="caution">
    <text evidence="2">The sequence shown here is derived from an EMBL/GenBank/DDBJ whole genome shotgun (WGS) entry which is preliminary data.</text>
</comment>
<dbReference type="Proteomes" id="UP001212042">
    <property type="component" value="Unassembled WGS sequence"/>
</dbReference>